<dbReference type="Gene3D" id="1.10.30.10">
    <property type="entry name" value="High mobility group box domain"/>
    <property type="match status" value="1"/>
</dbReference>
<dbReference type="EMBL" id="JAVHNQ010000013">
    <property type="protein sequence ID" value="KAK6334149.1"/>
    <property type="molecule type" value="Genomic_DNA"/>
</dbReference>
<feature type="compositionally biased region" description="Gly residues" evidence="4">
    <location>
        <begin position="465"/>
        <end position="485"/>
    </location>
</feature>
<dbReference type="SUPFAM" id="SSF47095">
    <property type="entry name" value="HMG-box"/>
    <property type="match status" value="1"/>
</dbReference>
<keyword evidence="2 3" id="KW-0539">Nucleus</keyword>
<dbReference type="InterPro" id="IPR051965">
    <property type="entry name" value="ChromReg_NeuronalGeneExpr"/>
</dbReference>
<dbReference type="GO" id="GO:0003677">
    <property type="term" value="F:DNA binding"/>
    <property type="evidence" value="ECO:0007669"/>
    <property type="project" value="UniProtKB-UniRule"/>
</dbReference>
<feature type="DNA-binding region" description="HMG box" evidence="3">
    <location>
        <begin position="117"/>
        <end position="183"/>
    </location>
</feature>
<dbReference type="InterPro" id="IPR013761">
    <property type="entry name" value="SAM/pointed_sf"/>
</dbReference>
<reference evidence="6 7" key="1">
    <citation type="submission" date="2019-10" db="EMBL/GenBank/DDBJ databases">
        <authorList>
            <person name="Palmer J.M."/>
        </authorList>
    </citation>
    <scope>NUCLEOTIDE SEQUENCE [LARGE SCALE GENOMIC DNA]</scope>
    <source>
        <strain evidence="6 7">TWF696</strain>
    </source>
</reference>
<proteinExistence type="predicted"/>
<evidence type="ECO:0000313" key="7">
    <source>
        <dbReference type="Proteomes" id="UP001375240"/>
    </source>
</evidence>
<dbReference type="SMART" id="SM00398">
    <property type="entry name" value="HMG"/>
    <property type="match status" value="1"/>
</dbReference>
<feature type="domain" description="HMG box" evidence="5">
    <location>
        <begin position="117"/>
        <end position="183"/>
    </location>
</feature>
<protein>
    <recommendedName>
        <fullName evidence="5">HMG box domain-containing protein</fullName>
    </recommendedName>
</protein>
<evidence type="ECO:0000256" key="4">
    <source>
        <dbReference type="SAM" id="MobiDB-lite"/>
    </source>
</evidence>
<evidence type="ECO:0000256" key="1">
    <source>
        <dbReference type="ARBA" id="ARBA00023125"/>
    </source>
</evidence>
<feature type="compositionally biased region" description="Basic and acidic residues" evidence="4">
    <location>
        <begin position="507"/>
        <end position="519"/>
    </location>
</feature>
<dbReference type="AlphaFoldDB" id="A0AAV9U3F5"/>
<feature type="compositionally biased region" description="Basic and acidic residues" evidence="4">
    <location>
        <begin position="85"/>
        <end position="96"/>
    </location>
</feature>
<dbReference type="Gene3D" id="1.10.150.50">
    <property type="entry name" value="Transcription Factor, Ets-1"/>
    <property type="match status" value="1"/>
</dbReference>
<dbReference type="SUPFAM" id="SSF47769">
    <property type="entry name" value="SAM/Pointed domain"/>
    <property type="match status" value="1"/>
</dbReference>
<feature type="compositionally biased region" description="Polar residues" evidence="4">
    <location>
        <begin position="258"/>
        <end position="300"/>
    </location>
</feature>
<feature type="compositionally biased region" description="Polar residues" evidence="4">
    <location>
        <begin position="348"/>
        <end position="398"/>
    </location>
</feature>
<dbReference type="Proteomes" id="UP001375240">
    <property type="component" value="Unassembled WGS sequence"/>
</dbReference>
<dbReference type="InterPro" id="IPR009071">
    <property type="entry name" value="HMG_box_dom"/>
</dbReference>
<evidence type="ECO:0000259" key="5">
    <source>
        <dbReference type="PROSITE" id="PS50118"/>
    </source>
</evidence>
<organism evidence="6 7">
    <name type="scientific">Orbilia brochopaga</name>
    <dbReference type="NCBI Taxonomy" id="3140254"/>
    <lineage>
        <taxon>Eukaryota</taxon>
        <taxon>Fungi</taxon>
        <taxon>Dikarya</taxon>
        <taxon>Ascomycota</taxon>
        <taxon>Pezizomycotina</taxon>
        <taxon>Orbiliomycetes</taxon>
        <taxon>Orbiliales</taxon>
        <taxon>Orbiliaceae</taxon>
        <taxon>Orbilia</taxon>
    </lineage>
</organism>
<dbReference type="Pfam" id="PF00536">
    <property type="entry name" value="SAM_1"/>
    <property type="match status" value="1"/>
</dbReference>
<evidence type="ECO:0000256" key="3">
    <source>
        <dbReference type="PROSITE-ProRule" id="PRU00267"/>
    </source>
</evidence>
<keyword evidence="7" id="KW-1185">Reference proteome</keyword>
<feature type="compositionally biased region" description="Polar residues" evidence="4">
    <location>
        <begin position="488"/>
        <end position="506"/>
    </location>
</feature>
<evidence type="ECO:0000313" key="6">
    <source>
        <dbReference type="EMBL" id="KAK6334149.1"/>
    </source>
</evidence>
<keyword evidence="1 3" id="KW-0238">DNA-binding</keyword>
<feature type="compositionally biased region" description="Low complexity" evidence="4">
    <location>
        <begin position="230"/>
        <end position="254"/>
    </location>
</feature>
<comment type="caution">
    <text evidence="6">The sequence shown here is derived from an EMBL/GenBank/DDBJ whole genome shotgun (WGS) entry which is preliminary data.</text>
</comment>
<feature type="region of interest" description="Disordered" evidence="4">
    <location>
        <begin position="202"/>
        <end position="519"/>
    </location>
</feature>
<dbReference type="GO" id="GO:0010468">
    <property type="term" value="P:regulation of gene expression"/>
    <property type="evidence" value="ECO:0007669"/>
    <property type="project" value="TreeGrafter"/>
</dbReference>
<name>A0AAV9U3F5_9PEZI</name>
<sequence>MSDLREVLDRLGLSQYLGRLIEEGFDRWDTVLDIQESDLAYMGFKLGHRRILQRAIARERGLPENEPIPWLYQQSYSEDPDDVDDKSSPRGFRPDFKGVVQTKRKYRRHPKPDEHAPEKPPSAYVMFANHIREELKGQTLSFTEIARLVGERWKALEPEQKDDYENQAMTLKERYNQELAVYKKTEEYKAYLKYLDEFKSKEAAKESGSGEASSFTPASEAPRKRPKLESLPSQGSPHSSLPGSSTTSVVSVGPAATGASSRSQQHAGESPSYQPASVAAESSTSGGQGIRQYQSSSSSGAYEAVTLPFRDSPGRPTHHSYYDPGRPPPSSGYQDPLDQGMMMHLPKINTQPLQQVISYSRRQPSPGDSPSQHARRSGSMSGTSYQPQRPTLHPSDTLSTQNSMSSGSSSSIPSLTPASSDGDGRQIHGHSLRALPPLRNPSPSHGQRGPSGYFSQRPPRDLSSSGGGSGSGGGGSSSGFPGQGHGSTSSSPRGQLPSLTEQTMQDSHARRGDGTEQQP</sequence>
<dbReference type="PANTHER" id="PTHR46040">
    <property type="entry name" value="HIGH MOBILITY GROUP PROTEIN 2"/>
    <property type="match status" value="1"/>
</dbReference>
<dbReference type="InterPro" id="IPR036910">
    <property type="entry name" value="HMG_box_dom_sf"/>
</dbReference>
<gene>
    <name evidence="6" type="ORF">TWF696_002651</name>
</gene>
<accession>A0AAV9U3F5</accession>
<dbReference type="Pfam" id="PF00505">
    <property type="entry name" value="HMG_box"/>
    <property type="match status" value="1"/>
</dbReference>
<evidence type="ECO:0000256" key="2">
    <source>
        <dbReference type="ARBA" id="ARBA00023242"/>
    </source>
</evidence>
<feature type="region of interest" description="Disordered" evidence="4">
    <location>
        <begin position="75"/>
        <end position="122"/>
    </location>
</feature>
<dbReference type="GO" id="GO:0005634">
    <property type="term" value="C:nucleus"/>
    <property type="evidence" value="ECO:0007669"/>
    <property type="project" value="UniProtKB-UniRule"/>
</dbReference>
<feature type="compositionally biased region" description="Low complexity" evidence="4">
    <location>
        <begin position="399"/>
        <end position="420"/>
    </location>
</feature>
<dbReference type="PANTHER" id="PTHR46040:SF3">
    <property type="entry name" value="HIGH MOBILITY GROUP PROTEIN 2"/>
    <property type="match status" value="1"/>
</dbReference>
<dbReference type="PROSITE" id="PS50118">
    <property type="entry name" value="HMG_BOX_2"/>
    <property type="match status" value="1"/>
</dbReference>
<dbReference type="InterPro" id="IPR001660">
    <property type="entry name" value="SAM"/>
</dbReference>